<organism evidence="1">
    <name type="scientific">Blastocystis hominis</name>
    <dbReference type="NCBI Taxonomy" id="12968"/>
    <lineage>
        <taxon>Eukaryota</taxon>
        <taxon>Sar</taxon>
        <taxon>Stramenopiles</taxon>
        <taxon>Bigyra</taxon>
        <taxon>Opalozoa</taxon>
        <taxon>Opalinata</taxon>
        <taxon>Blastocystidae</taxon>
        <taxon>Blastocystis</taxon>
    </lineage>
</organism>
<evidence type="ECO:0000313" key="1">
    <source>
        <dbReference type="EMBL" id="CBK22102.2"/>
    </source>
</evidence>
<protein>
    <submittedName>
        <fullName evidence="1">Uncharacterized protein</fullName>
    </submittedName>
</protein>
<name>D8M213_BLAHO</name>
<dbReference type="RefSeq" id="XP_012896150.1">
    <property type="nucleotide sequence ID" value="XM_013040696.1"/>
</dbReference>
<gene>
    <name evidence="1" type="ORF">GSBLH_T00002167001</name>
</gene>
<dbReference type="AlphaFoldDB" id="D8M213"/>
<evidence type="ECO:0000313" key="2">
    <source>
        <dbReference type="Proteomes" id="UP000008312"/>
    </source>
</evidence>
<reference evidence="1" key="1">
    <citation type="submission" date="2010-02" db="EMBL/GenBank/DDBJ databases">
        <title>Sequencing and annotation of the Blastocystis hominis genome.</title>
        <authorList>
            <person name="Wincker P."/>
        </authorList>
    </citation>
    <scope>NUCLEOTIDE SEQUENCE</scope>
    <source>
        <strain evidence="1">Singapore isolate B</strain>
    </source>
</reference>
<keyword evidence="2" id="KW-1185">Reference proteome</keyword>
<dbReference type="EMBL" id="FN668647">
    <property type="protein sequence ID" value="CBK22102.2"/>
    <property type="molecule type" value="Genomic_DNA"/>
</dbReference>
<sequence>MFGSITKKSYVDLRQFGGYVSSCRGKSIELEIERDRNGAVERMKTQIEIPMEGSLG</sequence>
<dbReference type="GeneID" id="24919370"/>
<dbReference type="Proteomes" id="UP000008312">
    <property type="component" value="Unassembled WGS sequence"/>
</dbReference>
<dbReference type="InParanoid" id="D8M213"/>
<accession>D8M213</accession>
<proteinExistence type="predicted"/>